<organism evidence="8 9">
    <name type="scientific">Kineococcus xinjiangensis</name>
    <dbReference type="NCBI Taxonomy" id="512762"/>
    <lineage>
        <taxon>Bacteria</taxon>
        <taxon>Bacillati</taxon>
        <taxon>Actinomycetota</taxon>
        <taxon>Actinomycetes</taxon>
        <taxon>Kineosporiales</taxon>
        <taxon>Kineosporiaceae</taxon>
        <taxon>Kineococcus</taxon>
    </lineage>
</organism>
<evidence type="ECO:0000256" key="1">
    <source>
        <dbReference type="ARBA" id="ARBA00004370"/>
    </source>
</evidence>
<feature type="region of interest" description="Disordered" evidence="6">
    <location>
        <begin position="1"/>
        <end position="20"/>
    </location>
</feature>
<keyword evidence="2 7" id="KW-0812">Transmembrane</keyword>
<dbReference type="PANTHER" id="PTHR10806:SF6">
    <property type="entry name" value="SIGNAL PEPTIDASE COMPLEX CATALYTIC SUBUNIT SEC11"/>
    <property type="match status" value="1"/>
</dbReference>
<evidence type="ECO:0000256" key="3">
    <source>
        <dbReference type="ARBA" id="ARBA00022989"/>
    </source>
</evidence>
<gene>
    <name evidence="8" type="ORF">CLV92_1148</name>
</gene>
<dbReference type="NCBIfam" id="TIGR02228">
    <property type="entry name" value="sigpep_I_arch"/>
    <property type="match status" value="1"/>
</dbReference>
<dbReference type="GO" id="GO:0009003">
    <property type="term" value="F:signal peptidase activity"/>
    <property type="evidence" value="ECO:0007669"/>
    <property type="project" value="UniProtKB-EC"/>
</dbReference>
<dbReference type="AlphaFoldDB" id="A0A2S6IDY3"/>
<dbReference type="SUPFAM" id="SSF51306">
    <property type="entry name" value="LexA/Signal peptidase"/>
    <property type="match status" value="1"/>
</dbReference>
<dbReference type="EMBL" id="PTJD01000014">
    <property type="protein sequence ID" value="PPK92407.1"/>
    <property type="molecule type" value="Genomic_DNA"/>
</dbReference>
<protein>
    <recommendedName>
        <fullName evidence="5">Signal peptidase I</fullName>
        <ecNumber evidence="5">3.4.21.89</ecNumber>
    </recommendedName>
</protein>
<evidence type="ECO:0000256" key="4">
    <source>
        <dbReference type="ARBA" id="ARBA00023136"/>
    </source>
</evidence>
<dbReference type="Proteomes" id="UP000239485">
    <property type="component" value="Unassembled WGS sequence"/>
</dbReference>
<keyword evidence="3 7" id="KW-1133">Transmembrane helix</keyword>
<evidence type="ECO:0000256" key="2">
    <source>
        <dbReference type="ARBA" id="ARBA00022692"/>
    </source>
</evidence>
<evidence type="ECO:0000313" key="8">
    <source>
        <dbReference type="EMBL" id="PPK92407.1"/>
    </source>
</evidence>
<dbReference type="EC" id="3.4.21.89" evidence="5"/>
<dbReference type="CDD" id="cd06530">
    <property type="entry name" value="S26_SPase_I"/>
    <property type="match status" value="1"/>
</dbReference>
<dbReference type="GO" id="GO:0016020">
    <property type="term" value="C:membrane"/>
    <property type="evidence" value="ECO:0007669"/>
    <property type="project" value="UniProtKB-SubCell"/>
</dbReference>
<comment type="subcellular location">
    <subcellularLocation>
        <location evidence="1">Membrane</location>
    </subcellularLocation>
</comment>
<dbReference type="InterPro" id="IPR036286">
    <property type="entry name" value="LexA/Signal_pep-like_sf"/>
</dbReference>
<accession>A0A2S6IDY3</accession>
<dbReference type="InterPro" id="IPR001733">
    <property type="entry name" value="Peptidase_S26B"/>
</dbReference>
<name>A0A2S6IDY3_9ACTN</name>
<evidence type="ECO:0000256" key="5">
    <source>
        <dbReference type="NCBIfam" id="TIGR02228"/>
    </source>
</evidence>
<dbReference type="RefSeq" id="WP_104434625.1">
    <property type="nucleotide sequence ID" value="NZ_PTJD01000014.1"/>
</dbReference>
<reference evidence="8 9" key="1">
    <citation type="submission" date="2018-02" db="EMBL/GenBank/DDBJ databases">
        <title>Genomic Encyclopedia of Archaeal and Bacterial Type Strains, Phase II (KMG-II): from individual species to whole genera.</title>
        <authorList>
            <person name="Goeker M."/>
        </authorList>
    </citation>
    <scope>NUCLEOTIDE SEQUENCE [LARGE SCALE GENOMIC DNA]</scope>
    <source>
        <strain evidence="8 9">DSM 22857</strain>
    </source>
</reference>
<feature type="region of interest" description="Disordered" evidence="6">
    <location>
        <begin position="184"/>
        <end position="233"/>
    </location>
</feature>
<keyword evidence="4 7" id="KW-0472">Membrane</keyword>
<dbReference type="OrthoDB" id="5241786at2"/>
<feature type="transmembrane region" description="Helical" evidence="7">
    <location>
        <begin position="23"/>
        <end position="52"/>
    </location>
</feature>
<dbReference type="GO" id="GO:0004252">
    <property type="term" value="F:serine-type endopeptidase activity"/>
    <property type="evidence" value="ECO:0007669"/>
    <property type="project" value="UniProtKB-UniRule"/>
</dbReference>
<proteinExistence type="predicted"/>
<evidence type="ECO:0000256" key="6">
    <source>
        <dbReference type="SAM" id="MobiDB-lite"/>
    </source>
</evidence>
<comment type="caution">
    <text evidence="8">The sequence shown here is derived from an EMBL/GenBank/DDBJ whole genome shotgun (WGS) entry which is preliminary data.</text>
</comment>
<sequence length="451" mass="46562">MTALPAPTAAASRSGGRGSGRRVLPVLTGALAGLLQVTATVAMTTAAGLLVWSMLPLAFGWQASAVVSGSMHPQIRVGDVVLTSPPDDVQVEPGMVVMFPDPSGLQRHVMHRVAEVDEQDRLITRGDANQSADSTPLERGTVEGIGRLRVPLVGMPRVWFNDGNYPPLIALAVLLTLATTLTLPPSRRGETDAAPQAAGDHTTGDTKDDAGDEHARDDTDHDDDRPATAGDADLSATESLIALLATDPRTGAPTGAPVEHRRRAITTISVAVSLAVLVPATVPTDAHARFTAATPTGTNTFTAATVVLSHDRSSALFTPGSSTTSASPMRPGDAESVCLTTTYTGPVPATVRLRAVSGSSGTLGSHLDLRVEGPVANCAAFDALASHASAVTEPLNTFLANRTSWTNGVGSWAPTAGGQTQAYRISYRFTRGASGTGKTATFALALEARTS</sequence>
<feature type="compositionally biased region" description="Basic and acidic residues" evidence="6">
    <location>
        <begin position="202"/>
        <end position="226"/>
    </location>
</feature>
<dbReference type="PANTHER" id="PTHR10806">
    <property type="entry name" value="SIGNAL PEPTIDASE COMPLEX CATALYTIC SUBUNIT SEC11"/>
    <property type="match status" value="1"/>
</dbReference>
<dbReference type="GO" id="GO:0006465">
    <property type="term" value="P:signal peptide processing"/>
    <property type="evidence" value="ECO:0007669"/>
    <property type="project" value="UniProtKB-UniRule"/>
</dbReference>
<dbReference type="InterPro" id="IPR019533">
    <property type="entry name" value="Peptidase_S26"/>
</dbReference>
<evidence type="ECO:0000313" key="9">
    <source>
        <dbReference type="Proteomes" id="UP000239485"/>
    </source>
</evidence>
<keyword evidence="9" id="KW-1185">Reference proteome</keyword>
<evidence type="ECO:0000256" key="7">
    <source>
        <dbReference type="SAM" id="Phobius"/>
    </source>
</evidence>